<keyword evidence="1 3" id="KW-0378">Hydrolase</keyword>
<dbReference type="GeneID" id="87816408"/>
<name>A0AAN6V6T2_9PEZI</name>
<sequence>MGPSILPAPHPLGVSAIASEQGTGVVLTQDGVRLQYNQSGPLDGQNLVFIHGWRQTAAQWQKQVDYFSNASFRVTTYDMRGHGESEKPTFGYRVSRLAADLNDLLRQLKLTNVTLVGHSMGCSVAWAWWDQYHHDHRSSPVNGLVFVDQPATLARNPNWTDEQAAEVSALFLPNQVYDLANDMAGQLVGLLRSMFTDTIPDAEFDWILSQNRKISDANAAALLIDHSFRDWRDVFPRIDVPTLVLAGDLSIAPPRGVEWIASQIPSAEHYTFSSEEKGSHFAFWENPDRFNAVVKDFLKRRASAVEVPGL</sequence>
<dbReference type="InterPro" id="IPR000073">
    <property type="entry name" value="AB_hydrolase_1"/>
</dbReference>
<feature type="domain" description="AB hydrolase-1" evidence="2">
    <location>
        <begin position="47"/>
        <end position="287"/>
    </location>
</feature>
<dbReference type="Proteomes" id="UP001302676">
    <property type="component" value="Unassembled WGS sequence"/>
</dbReference>
<evidence type="ECO:0000256" key="1">
    <source>
        <dbReference type="ARBA" id="ARBA00022801"/>
    </source>
</evidence>
<proteinExistence type="predicted"/>
<dbReference type="Pfam" id="PF00561">
    <property type="entry name" value="Abhydrolase_1"/>
    <property type="match status" value="1"/>
</dbReference>
<dbReference type="SUPFAM" id="SSF53474">
    <property type="entry name" value="alpha/beta-Hydrolases"/>
    <property type="match status" value="1"/>
</dbReference>
<evidence type="ECO:0000259" key="2">
    <source>
        <dbReference type="Pfam" id="PF00561"/>
    </source>
</evidence>
<dbReference type="InterPro" id="IPR029058">
    <property type="entry name" value="AB_hydrolase_fold"/>
</dbReference>
<dbReference type="Gene3D" id="3.40.50.1820">
    <property type="entry name" value="alpha/beta hydrolase"/>
    <property type="match status" value="1"/>
</dbReference>
<comment type="caution">
    <text evidence="3">The sequence shown here is derived from an EMBL/GenBank/DDBJ whole genome shotgun (WGS) entry which is preliminary data.</text>
</comment>
<accession>A0AAN6V6T2</accession>
<evidence type="ECO:0000313" key="3">
    <source>
        <dbReference type="EMBL" id="KAK4145933.1"/>
    </source>
</evidence>
<dbReference type="PANTHER" id="PTHR43798:SF31">
    <property type="entry name" value="AB HYDROLASE SUPERFAMILY PROTEIN YCLE"/>
    <property type="match status" value="1"/>
</dbReference>
<dbReference type="AlphaFoldDB" id="A0AAN6V6T2"/>
<dbReference type="GO" id="GO:0016020">
    <property type="term" value="C:membrane"/>
    <property type="evidence" value="ECO:0007669"/>
    <property type="project" value="TreeGrafter"/>
</dbReference>
<protein>
    <submittedName>
        <fullName evidence="3">AB hydrolase superfamily protein YdjP</fullName>
    </submittedName>
</protein>
<dbReference type="InterPro" id="IPR050266">
    <property type="entry name" value="AB_hydrolase_sf"/>
</dbReference>
<dbReference type="GO" id="GO:0016787">
    <property type="term" value="F:hydrolase activity"/>
    <property type="evidence" value="ECO:0007669"/>
    <property type="project" value="UniProtKB-KW"/>
</dbReference>
<gene>
    <name evidence="3" type="ORF">C8A04DRAFT_26090</name>
</gene>
<dbReference type="PRINTS" id="PR00412">
    <property type="entry name" value="EPOXHYDRLASE"/>
</dbReference>
<organism evidence="3 4">
    <name type="scientific">Dichotomopilus funicola</name>
    <dbReference type="NCBI Taxonomy" id="1934379"/>
    <lineage>
        <taxon>Eukaryota</taxon>
        <taxon>Fungi</taxon>
        <taxon>Dikarya</taxon>
        <taxon>Ascomycota</taxon>
        <taxon>Pezizomycotina</taxon>
        <taxon>Sordariomycetes</taxon>
        <taxon>Sordariomycetidae</taxon>
        <taxon>Sordariales</taxon>
        <taxon>Chaetomiaceae</taxon>
        <taxon>Dichotomopilus</taxon>
    </lineage>
</organism>
<reference evidence="3" key="2">
    <citation type="submission" date="2023-05" db="EMBL/GenBank/DDBJ databases">
        <authorList>
            <consortium name="Lawrence Berkeley National Laboratory"/>
            <person name="Steindorff A."/>
            <person name="Hensen N."/>
            <person name="Bonometti L."/>
            <person name="Westerberg I."/>
            <person name="Brannstrom I.O."/>
            <person name="Guillou S."/>
            <person name="Cros-Aarteil S."/>
            <person name="Calhoun S."/>
            <person name="Haridas S."/>
            <person name="Kuo A."/>
            <person name="Mondo S."/>
            <person name="Pangilinan J."/>
            <person name="Riley R."/>
            <person name="Labutti K."/>
            <person name="Andreopoulos B."/>
            <person name="Lipzen A."/>
            <person name="Chen C."/>
            <person name="Yanf M."/>
            <person name="Daum C."/>
            <person name="Ng V."/>
            <person name="Clum A."/>
            <person name="Ohm R."/>
            <person name="Martin F."/>
            <person name="Silar P."/>
            <person name="Natvig D."/>
            <person name="Lalanne C."/>
            <person name="Gautier V."/>
            <person name="Ament-Velasquez S.L."/>
            <person name="Kruys A."/>
            <person name="Hutchinson M.I."/>
            <person name="Powell A.J."/>
            <person name="Barry K."/>
            <person name="Miller A.N."/>
            <person name="Grigoriev I.V."/>
            <person name="Debuchy R."/>
            <person name="Gladieux P."/>
            <person name="Thoren M.H."/>
            <person name="Johannesson H."/>
        </authorList>
    </citation>
    <scope>NUCLEOTIDE SEQUENCE</scope>
    <source>
        <strain evidence="3">CBS 141.50</strain>
    </source>
</reference>
<dbReference type="InterPro" id="IPR000639">
    <property type="entry name" value="Epox_hydrolase-like"/>
</dbReference>
<reference evidence="3" key="1">
    <citation type="journal article" date="2023" name="Mol. Phylogenet. Evol.">
        <title>Genome-scale phylogeny and comparative genomics of the fungal order Sordariales.</title>
        <authorList>
            <person name="Hensen N."/>
            <person name="Bonometti L."/>
            <person name="Westerberg I."/>
            <person name="Brannstrom I.O."/>
            <person name="Guillou S."/>
            <person name="Cros-Aarteil S."/>
            <person name="Calhoun S."/>
            <person name="Haridas S."/>
            <person name="Kuo A."/>
            <person name="Mondo S."/>
            <person name="Pangilinan J."/>
            <person name="Riley R."/>
            <person name="LaButti K."/>
            <person name="Andreopoulos B."/>
            <person name="Lipzen A."/>
            <person name="Chen C."/>
            <person name="Yan M."/>
            <person name="Daum C."/>
            <person name="Ng V."/>
            <person name="Clum A."/>
            <person name="Steindorff A."/>
            <person name="Ohm R.A."/>
            <person name="Martin F."/>
            <person name="Silar P."/>
            <person name="Natvig D.O."/>
            <person name="Lalanne C."/>
            <person name="Gautier V."/>
            <person name="Ament-Velasquez S.L."/>
            <person name="Kruys A."/>
            <person name="Hutchinson M.I."/>
            <person name="Powell A.J."/>
            <person name="Barry K."/>
            <person name="Miller A.N."/>
            <person name="Grigoriev I.V."/>
            <person name="Debuchy R."/>
            <person name="Gladieux P."/>
            <person name="Hiltunen Thoren M."/>
            <person name="Johannesson H."/>
        </authorList>
    </citation>
    <scope>NUCLEOTIDE SEQUENCE</scope>
    <source>
        <strain evidence="3">CBS 141.50</strain>
    </source>
</reference>
<evidence type="ECO:0000313" key="4">
    <source>
        <dbReference type="Proteomes" id="UP001302676"/>
    </source>
</evidence>
<dbReference type="EMBL" id="MU853564">
    <property type="protein sequence ID" value="KAK4145933.1"/>
    <property type="molecule type" value="Genomic_DNA"/>
</dbReference>
<keyword evidence="4" id="KW-1185">Reference proteome</keyword>
<dbReference type="RefSeq" id="XP_062639304.1">
    <property type="nucleotide sequence ID" value="XM_062779795.1"/>
</dbReference>
<dbReference type="PANTHER" id="PTHR43798">
    <property type="entry name" value="MONOACYLGLYCEROL LIPASE"/>
    <property type="match status" value="1"/>
</dbReference>